<feature type="transmembrane region" description="Helical" evidence="5">
    <location>
        <begin position="153"/>
        <end position="176"/>
    </location>
</feature>
<dbReference type="EMBL" id="BORJ01000001">
    <property type="protein sequence ID" value="GIN94998.1"/>
    <property type="molecule type" value="Genomic_DNA"/>
</dbReference>
<keyword evidence="2 5" id="KW-0812">Transmembrane</keyword>
<dbReference type="AlphaFoldDB" id="A0A429X3J7"/>
<evidence type="ECO:0000256" key="4">
    <source>
        <dbReference type="ARBA" id="ARBA00023136"/>
    </source>
</evidence>
<dbReference type="RefSeq" id="WP_120119245.1">
    <property type="nucleotide sequence ID" value="NZ_BORI01000006.1"/>
</dbReference>
<dbReference type="InterPro" id="IPR014205">
    <property type="entry name" value="Spore_YtaF"/>
</dbReference>
<keyword evidence="1" id="KW-1003">Cell membrane</keyword>
<comment type="caution">
    <text evidence="7">The sequence shown here is derived from an EMBL/GenBank/DDBJ whole genome shotgun (WGS) entry which is preliminary data.</text>
</comment>
<dbReference type="InterPro" id="IPR003810">
    <property type="entry name" value="Mntp/YtaF"/>
</dbReference>
<dbReference type="NCBIfam" id="TIGR02840">
    <property type="entry name" value="spore_YtaF"/>
    <property type="match status" value="1"/>
</dbReference>
<dbReference type="EMBL" id="QYTW02000026">
    <property type="protein sequence ID" value="RST57946.1"/>
    <property type="molecule type" value="Genomic_DNA"/>
</dbReference>
<feature type="transmembrane region" description="Helical" evidence="5">
    <location>
        <begin position="67"/>
        <end position="89"/>
    </location>
</feature>
<feature type="transmembrane region" description="Helical" evidence="5">
    <location>
        <begin position="6"/>
        <end position="29"/>
    </location>
</feature>
<dbReference type="Proteomes" id="UP000680670">
    <property type="component" value="Unassembled WGS sequence"/>
</dbReference>
<organism evidence="7 8">
    <name type="scientific">Siminovitchia terrae</name>
    <name type="common">Bacillus terrae</name>
    <dbReference type="NCBI Taxonomy" id="1914933"/>
    <lineage>
        <taxon>Bacteria</taxon>
        <taxon>Bacillati</taxon>
        <taxon>Bacillota</taxon>
        <taxon>Bacilli</taxon>
        <taxon>Bacillales</taxon>
        <taxon>Bacillaceae</taxon>
        <taxon>Siminovitchia</taxon>
    </lineage>
</organism>
<reference evidence="6 9" key="2">
    <citation type="submission" date="2021-03" db="EMBL/GenBank/DDBJ databases">
        <title>Antimicrobial resistance genes in bacteria isolated from Japanese honey, and their potential for conferring macrolide and lincosamide resistance in the American foulbrood pathogen Paenibacillus larvae.</title>
        <authorList>
            <person name="Okamoto M."/>
            <person name="Kumagai M."/>
            <person name="Kanamori H."/>
            <person name="Takamatsu D."/>
        </authorList>
    </citation>
    <scope>NUCLEOTIDE SEQUENCE [LARGE SCALE GENOMIC DNA]</scope>
    <source>
        <strain evidence="6 9">J6TS1</strain>
    </source>
</reference>
<protein>
    <submittedName>
        <fullName evidence="7">Sporulation membrane protein YtaF</fullName>
    </submittedName>
</protein>
<sequence length="214" mass="22332">MTIWATWLIILAFAVSSSIDNLGVGISYGIRKIHIRIGPNFMIAVICFLFSMAGISFGLWLSKILPGMLPVIFGSFLLFVIGIRIILLASPRKKGASKAVSEQNKQSRSIEGILKNPELADVDNSGEIGWGEATLLGVALSANALTNGLGAGLLGLSPLAISLTAAIGSFISVWAGVNLGAKLANVRIGSFTIGQFGTALSGVIILVIAVTAFF</sequence>
<accession>A0A429X3J7</accession>
<evidence type="ECO:0000256" key="3">
    <source>
        <dbReference type="ARBA" id="ARBA00022989"/>
    </source>
</evidence>
<evidence type="ECO:0000313" key="8">
    <source>
        <dbReference type="Proteomes" id="UP000287296"/>
    </source>
</evidence>
<name>A0A429X3J7_SIMTE</name>
<gene>
    <name evidence="7" type="primary">ytaF</name>
    <name evidence="7" type="ORF">D5F11_020185</name>
    <name evidence="6" type="ORF">J6TS1_08680</name>
</gene>
<keyword evidence="3 5" id="KW-1133">Transmembrane helix</keyword>
<dbReference type="Proteomes" id="UP000287296">
    <property type="component" value="Unassembled WGS sequence"/>
</dbReference>
<dbReference type="OrthoDB" id="1679205at2"/>
<dbReference type="PANTHER" id="PTHR35529:SF2">
    <property type="entry name" value="SPORULATION PROTEIN YTAF-RELATED"/>
    <property type="match status" value="1"/>
</dbReference>
<proteinExistence type="predicted"/>
<evidence type="ECO:0000313" key="9">
    <source>
        <dbReference type="Proteomes" id="UP000680670"/>
    </source>
</evidence>
<evidence type="ECO:0000256" key="1">
    <source>
        <dbReference type="ARBA" id="ARBA00022475"/>
    </source>
</evidence>
<keyword evidence="9" id="KW-1185">Reference proteome</keyword>
<evidence type="ECO:0000256" key="2">
    <source>
        <dbReference type="ARBA" id="ARBA00022692"/>
    </source>
</evidence>
<evidence type="ECO:0000256" key="5">
    <source>
        <dbReference type="SAM" id="Phobius"/>
    </source>
</evidence>
<evidence type="ECO:0000313" key="6">
    <source>
        <dbReference type="EMBL" id="GIN94998.1"/>
    </source>
</evidence>
<keyword evidence="4 5" id="KW-0472">Membrane</keyword>
<feature type="transmembrane region" description="Helical" evidence="5">
    <location>
        <begin position="188"/>
        <end position="213"/>
    </location>
</feature>
<reference evidence="7 8" key="1">
    <citation type="submission" date="2018-12" db="EMBL/GenBank/DDBJ databases">
        <authorList>
            <person name="Sun L."/>
            <person name="Chen Z."/>
        </authorList>
    </citation>
    <scope>NUCLEOTIDE SEQUENCE [LARGE SCALE GENOMIC DNA]</scope>
    <source>
        <strain evidence="7 8">LMG 29736</strain>
    </source>
</reference>
<evidence type="ECO:0000313" key="7">
    <source>
        <dbReference type="EMBL" id="RST57946.1"/>
    </source>
</evidence>
<dbReference type="PANTHER" id="PTHR35529">
    <property type="entry name" value="MANGANESE EFFLUX PUMP MNTP-RELATED"/>
    <property type="match status" value="1"/>
</dbReference>
<feature type="transmembrane region" description="Helical" evidence="5">
    <location>
        <begin position="41"/>
        <end position="61"/>
    </location>
</feature>
<dbReference type="Pfam" id="PF02659">
    <property type="entry name" value="Mntp"/>
    <property type="match status" value="1"/>
</dbReference>